<name>A0A1T1C7V6_9SYNE</name>
<dbReference type="Gene3D" id="1.25.40.20">
    <property type="entry name" value="Ankyrin repeat-containing domain"/>
    <property type="match status" value="1"/>
</dbReference>
<reference evidence="1 2" key="1">
    <citation type="submission" date="2017-02" db="EMBL/GenBank/DDBJ databases">
        <title>Draft Genome Sequences of 'Candidatus Synechococcus spongiarum', Cyanobacterial Symbionts of the Mediterranean Sponge Aplysina aerophoba from two locations.</title>
        <authorList>
            <person name="Slaby B.M."/>
            <person name="Hentschel U."/>
        </authorList>
    </citation>
    <scope>NUCLEOTIDE SEQUENCE [LARGE SCALE GENOMIC DNA]</scope>
    <source>
        <strain evidence="1">LMB bulk15M</strain>
    </source>
</reference>
<dbReference type="SUPFAM" id="SSF48403">
    <property type="entry name" value="Ankyrin repeat"/>
    <property type="match status" value="1"/>
</dbReference>
<proteinExistence type="predicted"/>
<organism evidence="1 2">
    <name type="scientific">Candidatus Synechococcus spongiarum LMB bulk15M</name>
    <dbReference type="NCBI Taxonomy" id="1943582"/>
    <lineage>
        <taxon>Bacteria</taxon>
        <taxon>Bacillati</taxon>
        <taxon>Cyanobacteriota</taxon>
        <taxon>Cyanophyceae</taxon>
        <taxon>Synechococcales</taxon>
        <taxon>Synechococcaceae</taxon>
        <taxon>Synechococcus</taxon>
    </lineage>
</organism>
<sequence>MNAKVEIIRQILKKDPQQVNTKTLNGDYPIHVAAKYGRFGARSYIREILEVDSQQLNIRNRKGFTPLSLANEHYNIKLVNYLCTLDSEPPQICQSSRK</sequence>
<dbReference type="Proteomes" id="UP000242636">
    <property type="component" value="Unassembled WGS sequence"/>
</dbReference>
<dbReference type="AlphaFoldDB" id="A0A1T1C7V6"/>
<dbReference type="Pfam" id="PF12796">
    <property type="entry name" value="Ank_2"/>
    <property type="match status" value="1"/>
</dbReference>
<dbReference type="InterPro" id="IPR002110">
    <property type="entry name" value="Ankyrin_rpt"/>
</dbReference>
<dbReference type="EMBL" id="MWLD01000083">
    <property type="protein sequence ID" value="OOV24631.1"/>
    <property type="molecule type" value="Genomic_DNA"/>
</dbReference>
<evidence type="ECO:0000313" key="1">
    <source>
        <dbReference type="EMBL" id="OOV24631.1"/>
    </source>
</evidence>
<protein>
    <submittedName>
        <fullName evidence="1">Uncharacterized protein</fullName>
    </submittedName>
</protein>
<accession>A0A1T1C7V6</accession>
<dbReference type="InterPro" id="IPR036770">
    <property type="entry name" value="Ankyrin_rpt-contain_sf"/>
</dbReference>
<keyword evidence="2" id="KW-1185">Reference proteome</keyword>
<comment type="caution">
    <text evidence="1">The sequence shown here is derived from an EMBL/GenBank/DDBJ whole genome shotgun (WGS) entry which is preliminary data.</text>
</comment>
<evidence type="ECO:0000313" key="2">
    <source>
        <dbReference type="Proteomes" id="UP000242636"/>
    </source>
</evidence>
<gene>
    <name evidence="1" type="ORF">BV61_07465</name>
</gene>